<dbReference type="Proteomes" id="UP000018781">
    <property type="component" value="Chromosome"/>
</dbReference>
<accession>V9XN89</accession>
<feature type="region of interest" description="Disordered" evidence="1">
    <location>
        <begin position="1"/>
        <end position="32"/>
    </location>
</feature>
<name>V9XN89_9NOCA</name>
<dbReference type="HOGENOM" id="CLU_3391069_0_0_11"/>
<evidence type="ECO:0000313" key="2">
    <source>
        <dbReference type="EMBL" id="AHD23868.1"/>
    </source>
</evidence>
<evidence type="ECO:0000313" key="3">
    <source>
        <dbReference type="Proteomes" id="UP000018781"/>
    </source>
</evidence>
<dbReference type="KEGG" id="rpy:Y013_18275"/>
<dbReference type="EMBL" id="CP006996">
    <property type="protein sequence ID" value="AHD23868.1"/>
    <property type="molecule type" value="Genomic_DNA"/>
</dbReference>
<sequence>MTKRVASVRPSGTTTNEDTDRSGPVPVRSYEE</sequence>
<protein>
    <submittedName>
        <fullName evidence="2">Uncharacterized protein</fullName>
    </submittedName>
</protein>
<gene>
    <name evidence="2" type="ORF">Y013_18275</name>
</gene>
<organism evidence="2 3">
    <name type="scientific">Rhodococcus pyridinivorans SB3094</name>
    <dbReference type="NCBI Taxonomy" id="1435356"/>
    <lineage>
        <taxon>Bacteria</taxon>
        <taxon>Bacillati</taxon>
        <taxon>Actinomycetota</taxon>
        <taxon>Actinomycetes</taxon>
        <taxon>Mycobacteriales</taxon>
        <taxon>Nocardiaceae</taxon>
        <taxon>Rhodococcus</taxon>
    </lineage>
</organism>
<dbReference type="AlphaFoldDB" id="V9XN89"/>
<evidence type="ECO:0000256" key="1">
    <source>
        <dbReference type="SAM" id="MobiDB-lite"/>
    </source>
</evidence>
<reference evidence="2 3" key="1">
    <citation type="journal article" date="2014" name="Genome Announc.">
        <title>Complete Genome of Rhodococcus pyridinivorans SB3094, a Methyl-Ethyl-Ketone-Degrading Bacterium Used for Bioaugmentation.</title>
        <authorList>
            <person name="Dueholm M.S."/>
            <person name="Albertsen M."/>
            <person name="D'Imperio S."/>
            <person name="Tale V.P."/>
            <person name="Lewis D."/>
            <person name="Nielsen P.H."/>
            <person name="Nielsen J.L."/>
        </authorList>
    </citation>
    <scope>NUCLEOTIDE SEQUENCE [LARGE SCALE GENOMIC DNA]</scope>
    <source>
        <strain evidence="2 3">SB3094</strain>
    </source>
</reference>
<proteinExistence type="predicted"/>